<evidence type="ECO:0000256" key="1">
    <source>
        <dbReference type="SAM" id="Phobius"/>
    </source>
</evidence>
<protein>
    <submittedName>
        <fullName evidence="2">Uncharacterized protein</fullName>
    </submittedName>
</protein>
<feature type="transmembrane region" description="Helical" evidence="1">
    <location>
        <begin position="12"/>
        <end position="32"/>
    </location>
</feature>
<proteinExistence type="predicted"/>
<dbReference type="AlphaFoldDB" id="A0A1X7TBL1"/>
<keyword evidence="1" id="KW-0812">Transmembrane</keyword>
<dbReference type="EnsemblMetazoa" id="Aqu2.1.11702_001">
    <property type="protein sequence ID" value="Aqu2.1.11702_001"/>
    <property type="gene ID" value="Aqu2.1.11702"/>
</dbReference>
<keyword evidence="1" id="KW-1133">Transmembrane helix</keyword>
<name>A0A1X7TBL1_AMPQE</name>
<accession>A0A1X7TBL1</accession>
<reference evidence="2" key="1">
    <citation type="submission" date="2017-05" db="UniProtKB">
        <authorList>
            <consortium name="EnsemblMetazoa"/>
        </authorList>
    </citation>
    <scope>IDENTIFICATION</scope>
</reference>
<keyword evidence="1" id="KW-0472">Membrane</keyword>
<sequence>MNEQLKDRLGSGIWLGFGIAGIALGGIIKWLSRRKYEIVLKKAAQCYSNYNTLRNDLLQSNGALSNIIIQGNVKGQNSQCVEYESEKKHQKGVAQLNVFKTKDKRHEILEIASVPFTLADSNGNGVTIENIYMSQGYYSLCYYGVLEQVATDIRTGNIVPTSQEERRVHFINMVVHWLFWAMSCFEKAKEEK</sequence>
<evidence type="ECO:0000313" key="2">
    <source>
        <dbReference type="EnsemblMetazoa" id="Aqu2.1.11702_001"/>
    </source>
</evidence>
<organism evidence="2">
    <name type="scientific">Amphimedon queenslandica</name>
    <name type="common">Sponge</name>
    <dbReference type="NCBI Taxonomy" id="400682"/>
    <lineage>
        <taxon>Eukaryota</taxon>
        <taxon>Metazoa</taxon>
        <taxon>Porifera</taxon>
        <taxon>Demospongiae</taxon>
        <taxon>Heteroscleromorpha</taxon>
        <taxon>Haplosclerida</taxon>
        <taxon>Niphatidae</taxon>
        <taxon>Amphimedon</taxon>
    </lineage>
</organism>
<dbReference type="InParanoid" id="A0A1X7TBL1"/>